<dbReference type="Proteomes" id="UP000193920">
    <property type="component" value="Unassembled WGS sequence"/>
</dbReference>
<organism evidence="1 2">
    <name type="scientific">Neocallimastix californiae</name>
    <dbReference type="NCBI Taxonomy" id="1754190"/>
    <lineage>
        <taxon>Eukaryota</taxon>
        <taxon>Fungi</taxon>
        <taxon>Fungi incertae sedis</taxon>
        <taxon>Chytridiomycota</taxon>
        <taxon>Chytridiomycota incertae sedis</taxon>
        <taxon>Neocallimastigomycetes</taxon>
        <taxon>Neocallimastigales</taxon>
        <taxon>Neocallimastigaceae</taxon>
        <taxon>Neocallimastix</taxon>
    </lineage>
</organism>
<comment type="caution">
    <text evidence="1">The sequence shown here is derived from an EMBL/GenBank/DDBJ whole genome shotgun (WGS) entry which is preliminary data.</text>
</comment>
<keyword evidence="2" id="KW-1185">Reference proteome</keyword>
<evidence type="ECO:0000313" key="1">
    <source>
        <dbReference type="EMBL" id="ORY59822.1"/>
    </source>
</evidence>
<sequence length="55" mass="6328">MDNRTSILSLKRIKLSADSLTYCFGFDTDLSQRKANMKDIPYMLLSTTIFFSLIC</sequence>
<dbReference type="AlphaFoldDB" id="A0A1Y2DKS1"/>
<accession>A0A1Y2DKS1</accession>
<evidence type="ECO:0000313" key="2">
    <source>
        <dbReference type="Proteomes" id="UP000193920"/>
    </source>
</evidence>
<reference evidence="1 2" key="1">
    <citation type="submission" date="2016-08" db="EMBL/GenBank/DDBJ databases">
        <title>A Parts List for Fungal Cellulosomes Revealed by Comparative Genomics.</title>
        <authorList>
            <consortium name="DOE Joint Genome Institute"/>
            <person name="Haitjema C.H."/>
            <person name="Gilmore S.P."/>
            <person name="Henske J.K."/>
            <person name="Solomon K.V."/>
            <person name="De Groot R."/>
            <person name="Kuo A."/>
            <person name="Mondo S.J."/>
            <person name="Salamov A.A."/>
            <person name="Labutti K."/>
            <person name="Zhao Z."/>
            <person name="Chiniquy J."/>
            <person name="Barry K."/>
            <person name="Brewer H.M."/>
            <person name="Purvine S.O."/>
            <person name="Wright A.T."/>
            <person name="Boxma B."/>
            <person name="Van Alen T."/>
            <person name="Hackstein J.H."/>
            <person name="Baker S.E."/>
            <person name="Grigoriev I.V."/>
            <person name="O'Malley M.A."/>
        </authorList>
    </citation>
    <scope>NUCLEOTIDE SEQUENCE [LARGE SCALE GENOMIC DNA]</scope>
    <source>
        <strain evidence="1 2">G1</strain>
    </source>
</reference>
<protein>
    <submittedName>
        <fullName evidence="1">Uncharacterized protein</fullName>
    </submittedName>
</protein>
<proteinExistence type="predicted"/>
<dbReference type="EMBL" id="MCOG01000063">
    <property type="protein sequence ID" value="ORY59822.1"/>
    <property type="molecule type" value="Genomic_DNA"/>
</dbReference>
<gene>
    <name evidence="1" type="ORF">LY90DRAFT_701349</name>
</gene>
<name>A0A1Y2DKS1_9FUNG</name>